<dbReference type="SUPFAM" id="SSF50494">
    <property type="entry name" value="Trypsin-like serine proteases"/>
    <property type="match status" value="1"/>
</dbReference>
<dbReference type="Pfam" id="PF13365">
    <property type="entry name" value="Trypsin_2"/>
    <property type="match status" value="1"/>
</dbReference>
<dbReference type="AlphaFoldDB" id="A0A2S0WDZ2"/>
<evidence type="ECO:0000313" key="2">
    <source>
        <dbReference type="Proteomes" id="UP000244754"/>
    </source>
</evidence>
<organism evidence="1 2">
    <name type="scientific">Corynebacterium liangguodongii</name>
    <dbReference type="NCBI Taxonomy" id="2079535"/>
    <lineage>
        <taxon>Bacteria</taxon>
        <taxon>Bacillati</taxon>
        <taxon>Actinomycetota</taxon>
        <taxon>Actinomycetes</taxon>
        <taxon>Mycobacteriales</taxon>
        <taxon>Corynebacteriaceae</taxon>
        <taxon>Corynebacterium</taxon>
    </lineage>
</organism>
<name>A0A2S0WDZ2_9CORY</name>
<sequence length="184" mass="19029">MRIHHVARIASHSGYCSGTLLNSRTVLTCAHFFRNARGVVNVYAAGSRRRVKDVDTIAGTDIALVDIAPIESADFPTLGPAPARLSGTVTFGYGGRCMSPEARQGRYLTGLPVAFSRGFTTRVSPAGVVLNTTPAVKGDSGGPVLAGGSIFAVQSLILDPLGINLGVATVSLLGEGVKAAVEQH</sequence>
<reference evidence="2" key="1">
    <citation type="submission" date="2018-01" db="EMBL/GenBank/DDBJ databases">
        <authorList>
            <person name="Li J."/>
        </authorList>
    </citation>
    <scope>NUCLEOTIDE SEQUENCE [LARGE SCALE GENOMIC DNA]</scope>
    <source>
        <strain evidence="2">2184</strain>
    </source>
</reference>
<dbReference type="GO" id="GO:0008233">
    <property type="term" value="F:peptidase activity"/>
    <property type="evidence" value="ECO:0007669"/>
    <property type="project" value="UniProtKB-KW"/>
</dbReference>
<gene>
    <name evidence="1" type="ORF">C3E79_05485</name>
</gene>
<dbReference type="RefSeq" id="WP_108404006.1">
    <property type="nucleotide sequence ID" value="NZ_CP026948.1"/>
</dbReference>
<accession>A0A2S0WDZ2</accession>
<proteinExistence type="predicted"/>
<dbReference type="Gene3D" id="2.40.10.120">
    <property type="match status" value="1"/>
</dbReference>
<evidence type="ECO:0000313" key="1">
    <source>
        <dbReference type="EMBL" id="AWB83997.1"/>
    </source>
</evidence>
<keyword evidence="1" id="KW-0645">Protease</keyword>
<dbReference type="InterPro" id="IPR009003">
    <property type="entry name" value="Peptidase_S1_PA"/>
</dbReference>
<dbReference type="OrthoDB" id="4423927at2"/>
<protein>
    <submittedName>
        <fullName evidence="1">Serine protease</fullName>
    </submittedName>
</protein>
<dbReference type="KEGG" id="clia:C3E79_05485"/>
<dbReference type="Proteomes" id="UP000244754">
    <property type="component" value="Chromosome"/>
</dbReference>
<keyword evidence="1" id="KW-0378">Hydrolase</keyword>
<dbReference type="GO" id="GO:0006508">
    <property type="term" value="P:proteolysis"/>
    <property type="evidence" value="ECO:0007669"/>
    <property type="project" value="UniProtKB-KW"/>
</dbReference>
<keyword evidence="2" id="KW-1185">Reference proteome</keyword>
<dbReference type="EMBL" id="CP026948">
    <property type="protein sequence ID" value="AWB83997.1"/>
    <property type="molecule type" value="Genomic_DNA"/>
</dbReference>